<evidence type="ECO:0000313" key="2">
    <source>
        <dbReference type="Proteomes" id="UP000022910"/>
    </source>
</evidence>
<organism evidence="1 2">
    <name type="scientific">Rhizophagus irregularis (strain DAOM 197198w)</name>
    <name type="common">Glomus intraradices</name>
    <dbReference type="NCBI Taxonomy" id="1432141"/>
    <lineage>
        <taxon>Eukaryota</taxon>
        <taxon>Fungi</taxon>
        <taxon>Fungi incertae sedis</taxon>
        <taxon>Mucoromycota</taxon>
        <taxon>Glomeromycotina</taxon>
        <taxon>Glomeromycetes</taxon>
        <taxon>Glomerales</taxon>
        <taxon>Glomeraceae</taxon>
        <taxon>Rhizophagus</taxon>
    </lineage>
</organism>
<sequence>MTTKTPSQRIALLEAKLARAKADERKQRTRRLIEVGAMLEPLGERVAALTAEQRKYFISRVLANWEALMGTKGNNQHQGDA</sequence>
<evidence type="ECO:0000313" key="1">
    <source>
        <dbReference type="EMBL" id="EXX62702.1"/>
    </source>
</evidence>
<keyword evidence="2" id="KW-1185">Reference proteome</keyword>
<dbReference type="Proteomes" id="UP000022910">
    <property type="component" value="Unassembled WGS sequence"/>
</dbReference>
<reference evidence="1 2" key="1">
    <citation type="submission" date="2014-02" db="EMBL/GenBank/DDBJ databases">
        <title>Single nucleus genome sequencing reveals high similarity among nuclei of an endomycorrhizal fungus.</title>
        <authorList>
            <person name="Lin K."/>
            <person name="Geurts R."/>
            <person name="Zhang Z."/>
            <person name="Limpens E."/>
            <person name="Saunders D.G."/>
            <person name="Mu D."/>
            <person name="Pang E."/>
            <person name="Cao H."/>
            <person name="Cha H."/>
            <person name="Lin T."/>
            <person name="Zhou Q."/>
            <person name="Shang Y."/>
            <person name="Li Y."/>
            <person name="Ivanov S."/>
            <person name="Sharma T."/>
            <person name="Velzen R.V."/>
            <person name="Ruijter N.D."/>
            <person name="Aanen D.K."/>
            <person name="Win J."/>
            <person name="Kamoun S."/>
            <person name="Bisseling T."/>
            <person name="Huang S."/>
        </authorList>
    </citation>
    <scope>NUCLEOTIDE SEQUENCE [LARGE SCALE GENOMIC DNA]</scope>
    <source>
        <strain evidence="2">DAOM197198w</strain>
    </source>
</reference>
<name>A0A015IZM0_RHIIW</name>
<comment type="caution">
    <text evidence="1">The sequence shown here is derived from an EMBL/GenBank/DDBJ whole genome shotgun (WGS) entry which is preliminary data.</text>
</comment>
<proteinExistence type="predicted"/>
<dbReference type="AlphaFoldDB" id="A0A015IZM0"/>
<protein>
    <submittedName>
        <fullName evidence="1">Uncharacterized protein</fullName>
    </submittedName>
</protein>
<dbReference type="HOGENOM" id="CLU_2575149_0_0_1"/>
<gene>
    <name evidence="1" type="ORF">RirG_159310</name>
</gene>
<dbReference type="EMBL" id="JEMT01024563">
    <property type="protein sequence ID" value="EXX62702.1"/>
    <property type="molecule type" value="Genomic_DNA"/>
</dbReference>
<accession>A0A015IZM0</accession>